<dbReference type="Pfam" id="PF01300">
    <property type="entry name" value="Sua5_yciO_yrdC"/>
    <property type="match status" value="1"/>
</dbReference>
<evidence type="ECO:0000313" key="13">
    <source>
        <dbReference type="EMBL" id="OGZ24231.1"/>
    </source>
</evidence>
<dbReference type="SUPFAM" id="SSF55821">
    <property type="entry name" value="YrdC/RibB"/>
    <property type="match status" value="1"/>
</dbReference>
<dbReference type="GO" id="GO:0008033">
    <property type="term" value="P:tRNA processing"/>
    <property type="evidence" value="ECO:0007669"/>
    <property type="project" value="UniProtKB-KW"/>
</dbReference>
<dbReference type="GO" id="GO:0061710">
    <property type="term" value="F:L-threonylcarbamoyladenylate synthase"/>
    <property type="evidence" value="ECO:0007669"/>
    <property type="project" value="UniProtKB-EC"/>
</dbReference>
<evidence type="ECO:0000259" key="12">
    <source>
        <dbReference type="PROSITE" id="PS51163"/>
    </source>
</evidence>
<evidence type="ECO:0000256" key="9">
    <source>
        <dbReference type="ARBA" id="ARBA00022840"/>
    </source>
</evidence>
<dbReference type="GO" id="GO:0006450">
    <property type="term" value="P:regulation of translational fidelity"/>
    <property type="evidence" value="ECO:0007669"/>
    <property type="project" value="TreeGrafter"/>
</dbReference>
<dbReference type="AlphaFoldDB" id="A0A1G2EFX4"/>
<dbReference type="EC" id="2.7.7.87" evidence="3"/>
<keyword evidence="6" id="KW-0819">tRNA processing</keyword>
<dbReference type="Gene3D" id="3.90.870.10">
    <property type="entry name" value="DHBP synthase"/>
    <property type="match status" value="1"/>
</dbReference>
<evidence type="ECO:0000256" key="3">
    <source>
        <dbReference type="ARBA" id="ARBA00012584"/>
    </source>
</evidence>
<comment type="subcellular location">
    <subcellularLocation>
        <location evidence="1">Cytoplasm</location>
    </subcellularLocation>
</comment>
<keyword evidence="5" id="KW-0808">Transferase</keyword>
<proteinExistence type="inferred from homology"/>
<evidence type="ECO:0000256" key="11">
    <source>
        <dbReference type="ARBA" id="ARBA00048366"/>
    </source>
</evidence>
<evidence type="ECO:0000256" key="5">
    <source>
        <dbReference type="ARBA" id="ARBA00022679"/>
    </source>
</evidence>
<evidence type="ECO:0000256" key="1">
    <source>
        <dbReference type="ARBA" id="ARBA00004496"/>
    </source>
</evidence>
<comment type="catalytic activity">
    <reaction evidence="11">
        <text>L-threonine + hydrogencarbonate + ATP = L-threonylcarbamoyladenylate + diphosphate + H2O</text>
        <dbReference type="Rhea" id="RHEA:36407"/>
        <dbReference type="ChEBI" id="CHEBI:15377"/>
        <dbReference type="ChEBI" id="CHEBI:17544"/>
        <dbReference type="ChEBI" id="CHEBI:30616"/>
        <dbReference type="ChEBI" id="CHEBI:33019"/>
        <dbReference type="ChEBI" id="CHEBI:57926"/>
        <dbReference type="ChEBI" id="CHEBI:73682"/>
        <dbReference type="EC" id="2.7.7.87"/>
    </reaction>
</comment>
<dbReference type="PANTHER" id="PTHR17490:SF16">
    <property type="entry name" value="THREONYLCARBAMOYL-AMP SYNTHASE"/>
    <property type="match status" value="1"/>
</dbReference>
<dbReference type="InterPro" id="IPR006070">
    <property type="entry name" value="Sua5-like_dom"/>
</dbReference>
<dbReference type="NCBIfam" id="TIGR00057">
    <property type="entry name" value="L-threonylcarbamoyladenylate synthase"/>
    <property type="match status" value="1"/>
</dbReference>
<evidence type="ECO:0000256" key="4">
    <source>
        <dbReference type="ARBA" id="ARBA00022490"/>
    </source>
</evidence>
<keyword evidence="7" id="KW-0548">Nucleotidyltransferase</keyword>
<keyword evidence="4" id="KW-0963">Cytoplasm</keyword>
<protein>
    <recommendedName>
        <fullName evidence="10">L-threonylcarbamoyladenylate synthase</fullName>
        <ecNumber evidence="3">2.7.7.87</ecNumber>
    </recommendedName>
    <alternativeName>
        <fullName evidence="10">L-threonylcarbamoyladenylate synthase</fullName>
    </alternativeName>
</protein>
<dbReference type="EMBL" id="MHMH01000015">
    <property type="protein sequence ID" value="OGZ24231.1"/>
    <property type="molecule type" value="Genomic_DNA"/>
</dbReference>
<comment type="similarity">
    <text evidence="2">Belongs to the SUA5 family.</text>
</comment>
<dbReference type="GO" id="GO:0003725">
    <property type="term" value="F:double-stranded RNA binding"/>
    <property type="evidence" value="ECO:0007669"/>
    <property type="project" value="InterPro"/>
</dbReference>
<evidence type="ECO:0000256" key="8">
    <source>
        <dbReference type="ARBA" id="ARBA00022741"/>
    </source>
</evidence>
<feature type="domain" description="YrdC-like" evidence="12">
    <location>
        <begin position="7"/>
        <end position="184"/>
    </location>
</feature>
<dbReference type="GO" id="GO:0000049">
    <property type="term" value="F:tRNA binding"/>
    <property type="evidence" value="ECO:0007669"/>
    <property type="project" value="TreeGrafter"/>
</dbReference>
<reference evidence="13 14" key="1">
    <citation type="journal article" date="2016" name="Nat. Commun.">
        <title>Thousands of microbial genomes shed light on interconnected biogeochemical processes in an aquifer system.</title>
        <authorList>
            <person name="Anantharaman K."/>
            <person name="Brown C.T."/>
            <person name="Hug L.A."/>
            <person name="Sharon I."/>
            <person name="Castelle C.J."/>
            <person name="Probst A.J."/>
            <person name="Thomas B.C."/>
            <person name="Singh A."/>
            <person name="Wilkins M.J."/>
            <person name="Karaoz U."/>
            <person name="Brodie E.L."/>
            <person name="Williams K.H."/>
            <person name="Hubbard S.S."/>
            <person name="Banfield J.F."/>
        </authorList>
    </citation>
    <scope>NUCLEOTIDE SEQUENCE [LARGE SCALE GENOMIC DNA]</scope>
</reference>
<name>A0A1G2EFX4_9BACT</name>
<accession>A0A1G2EFX4</accession>
<sequence>MKILKIKKSLNEAIISIKNGQVLICPTDTVYGLICDAGNKKAVEKIYQIKQRPKNKLMPIFVSDIKMAKKLAEINKKQEGFLKKVWPGTVTAILKSKNVKGTIGVRIPNYKWLLGLAEQLNQPLAETSANISGEPATTKIKEVLKYFKGREYHPDLAIDAGNLKKSRPSKVIDLTVWPPKILRE</sequence>
<dbReference type="InterPro" id="IPR017945">
    <property type="entry name" value="DHBP_synth_RibB-like_a/b_dom"/>
</dbReference>
<evidence type="ECO:0000256" key="6">
    <source>
        <dbReference type="ARBA" id="ARBA00022694"/>
    </source>
</evidence>
<dbReference type="PANTHER" id="PTHR17490">
    <property type="entry name" value="SUA5"/>
    <property type="match status" value="1"/>
</dbReference>
<dbReference type="Proteomes" id="UP000178647">
    <property type="component" value="Unassembled WGS sequence"/>
</dbReference>
<comment type="caution">
    <text evidence="13">The sequence shown here is derived from an EMBL/GenBank/DDBJ whole genome shotgun (WGS) entry which is preliminary data.</text>
</comment>
<dbReference type="GO" id="GO:0005524">
    <property type="term" value="F:ATP binding"/>
    <property type="evidence" value="ECO:0007669"/>
    <property type="project" value="UniProtKB-KW"/>
</dbReference>
<gene>
    <name evidence="13" type="ORF">A2896_00055</name>
</gene>
<evidence type="ECO:0000256" key="10">
    <source>
        <dbReference type="ARBA" id="ARBA00029774"/>
    </source>
</evidence>
<dbReference type="PROSITE" id="PS51163">
    <property type="entry name" value="YRDC"/>
    <property type="match status" value="1"/>
</dbReference>
<dbReference type="STRING" id="1801672.A2896_00055"/>
<keyword evidence="9" id="KW-0067">ATP-binding</keyword>
<dbReference type="GO" id="GO:0005737">
    <property type="term" value="C:cytoplasm"/>
    <property type="evidence" value="ECO:0007669"/>
    <property type="project" value="UniProtKB-SubCell"/>
</dbReference>
<evidence type="ECO:0000256" key="2">
    <source>
        <dbReference type="ARBA" id="ARBA00007663"/>
    </source>
</evidence>
<dbReference type="InterPro" id="IPR050156">
    <property type="entry name" value="TC-AMP_synthase_SUA5"/>
</dbReference>
<keyword evidence="8" id="KW-0547">Nucleotide-binding</keyword>
<evidence type="ECO:0000256" key="7">
    <source>
        <dbReference type="ARBA" id="ARBA00022695"/>
    </source>
</evidence>
<organism evidence="13 14">
    <name type="scientific">Candidatus Nealsonbacteria bacterium RIFCSPLOWO2_01_FULL_43_32</name>
    <dbReference type="NCBI Taxonomy" id="1801672"/>
    <lineage>
        <taxon>Bacteria</taxon>
        <taxon>Candidatus Nealsoniibacteriota</taxon>
    </lineage>
</organism>
<evidence type="ECO:0000313" key="14">
    <source>
        <dbReference type="Proteomes" id="UP000178647"/>
    </source>
</evidence>